<keyword evidence="3" id="KW-1185">Reference proteome</keyword>
<dbReference type="RefSeq" id="WP_343920418.1">
    <property type="nucleotide sequence ID" value="NZ_BAAAJT010000002.1"/>
</dbReference>
<name>A0ABW4TTM5_9ACTN</name>
<evidence type="ECO:0000313" key="2">
    <source>
        <dbReference type="EMBL" id="MFD1948401.1"/>
    </source>
</evidence>
<dbReference type="EMBL" id="JBHUGD010000003">
    <property type="protein sequence ID" value="MFD1948401.1"/>
    <property type="molecule type" value="Genomic_DNA"/>
</dbReference>
<accession>A0ABW4TTM5</accession>
<sequence length="73" mass="8129">MTPSESSHLTIVPPISDLVTELPDPREQVRGDSQLRRLSRQTMGMAGLLERRPELRGVSTWSEGVVESVLWSA</sequence>
<protein>
    <submittedName>
        <fullName evidence="2">Uncharacterized protein</fullName>
    </submittedName>
</protein>
<organism evidence="2 3">
    <name type="scientific">Nocardioides aestuarii</name>
    <dbReference type="NCBI Taxonomy" id="252231"/>
    <lineage>
        <taxon>Bacteria</taxon>
        <taxon>Bacillati</taxon>
        <taxon>Actinomycetota</taxon>
        <taxon>Actinomycetes</taxon>
        <taxon>Propionibacteriales</taxon>
        <taxon>Nocardioidaceae</taxon>
        <taxon>Nocardioides</taxon>
    </lineage>
</organism>
<comment type="caution">
    <text evidence="2">The sequence shown here is derived from an EMBL/GenBank/DDBJ whole genome shotgun (WGS) entry which is preliminary data.</text>
</comment>
<reference evidence="3" key="1">
    <citation type="journal article" date="2019" name="Int. J. Syst. Evol. Microbiol.">
        <title>The Global Catalogue of Microorganisms (GCM) 10K type strain sequencing project: providing services to taxonomists for standard genome sequencing and annotation.</title>
        <authorList>
            <consortium name="The Broad Institute Genomics Platform"/>
            <consortium name="The Broad Institute Genome Sequencing Center for Infectious Disease"/>
            <person name="Wu L."/>
            <person name="Ma J."/>
        </authorList>
    </citation>
    <scope>NUCLEOTIDE SEQUENCE [LARGE SCALE GENOMIC DNA]</scope>
    <source>
        <strain evidence="3">CGMCC 1.12477</strain>
    </source>
</reference>
<proteinExistence type="predicted"/>
<feature type="region of interest" description="Disordered" evidence="1">
    <location>
        <begin position="1"/>
        <end position="37"/>
    </location>
</feature>
<gene>
    <name evidence="2" type="ORF">ACFSDE_16480</name>
</gene>
<dbReference type="Proteomes" id="UP001597351">
    <property type="component" value="Unassembled WGS sequence"/>
</dbReference>
<feature type="compositionally biased region" description="Basic and acidic residues" evidence="1">
    <location>
        <begin position="23"/>
        <end position="35"/>
    </location>
</feature>
<evidence type="ECO:0000256" key="1">
    <source>
        <dbReference type="SAM" id="MobiDB-lite"/>
    </source>
</evidence>
<evidence type="ECO:0000313" key="3">
    <source>
        <dbReference type="Proteomes" id="UP001597351"/>
    </source>
</evidence>